<evidence type="ECO:0000313" key="2">
    <source>
        <dbReference type="EMBL" id="SEI48813.1"/>
    </source>
</evidence>
<dbReference type="KEGG" id="hae:halTADL_1795"/>
<reference evidence="2 3" key="1">
    <citation type="submission" date="2016-10" db="EMBL/GenBank/DDBJ databases">
        <authorList>
            <person name="de Groot N.N."/>
        </authorList>
    </citation>
    <scope>NUCLEOTIDE SEQUENCE [LARGE SCALE GENOMIC DNA]</scope>
    <source>
        <strain evidence="2 3">DSM 22187</strain>
    </source>
</reference>
<sequence>MQAIERLCRLVAIQAALVVAAIHLIWAIPRFSLSLLLNPVADSRPFLFVPVALLLVAVAVALFRGHRYRRLSALGGGTLLALFSGYLLWISDPLLTALTGDPLALVSKTVELVGVAAFAVLYYLHHPDRYGSG</sequence>
<protein>
    <submittedName>
        <fullName evidence="2">Uncharacterized protein</fullName>
    </submittedName>
</protein>
<feature type="transmembrane region" description="Helical" evidence="1">
    <location>
        <begin position="7"/>
        <end position="26"/>
    </location>
</feature>
<dbReference type="GeneID" id="35002581"/>
<evidence type="ECO:0000313" key="3">
    <source>
        <dbReference type="Proteomes" id="UP000198888"/>
    </source>
</evidence>
<dbReference type="EMBL" id="FNYR01000001">
    <property type="protein sequence ID" value="SEI48813.1"/>
    <property type="molecule type" value="Genomic_DNA"/>
</dbReference>
<evidence type="ECO:0000256" key="1">
    <source>
        <dbReference type="SAM" id="Phobius"/>
    </source>
</evidence>
<organism evidence="2 3">
    <name type="scientific">Halohasta litchfieldiae</name>
    <dbReference type="NCBI Taxonomy" id="1073996"/>
    <lineage>
        <taxon>Archaea</taxon>
        <taxon>Methanobacteriati</taxon>
        <taxon>Methanobacteriota</taxon>
        <taxon>Stenosarchaea group</taxon>
        <taxon>Halobacteria</taxon>
        <taxon>Halobacteriales</taxon>
        <taxon>Haloferacaceae</taxon>
        <taxon>Halohasta</taxon>
    </lineage>
</organism>
<dbReference type="AlphaFoldDB" id="A0A1H6QZ70"/>
<gene>
    <name evidence="2" type="ORF">SAMN05444271_101171</name>
</gene>
<name>A0A1H6QZ70_9EURY</name>
<keyword evidence="1" id="KW-1133">Transmembrane helix</keyword>
<dbReference type="STRING" id="1073996.SAMN05444271_101171"/>
<keyword evidence="3" id="KW-1185">Reference proteome</keyword>
<keyword evidence="1" id="KW-0472">Membrane</keyword>
<accession>A0A1H6QZ70</accession>
<feature type="transmembrane region" description="Helical" evidence="1">
    <location>
        <begin position="103"/>
        <end position="124"/>
    </location>
</feature>
<proteinExistence type="predicted"/>
<dbReference type="Proteomes" id="UP000198888">
    <property type="component" value="Unassembled WGS sequence"/>
</dbReference>
<dbReference type="RefSeq" id="WP_089670672.1">
    <property type="nucleotide sequence ID" value="NZ_CP024845.1"/>
</dbReference>
<feature type="transmembrane region" description="Helical" evidence="1">
    <location>
        <begin position="71"/>
        <end position="91"/>
    </location>
</feature>
<accession>A0A2H4Q2M6</accession>
<keyword evidence="1" id="KW-0812">Transmembrane</keyword>
<feature type="transmembrane region" description="Helical" evidence="1">
    <location>
        <begin position="46"/>
        <end position="64"/>
    </location>
</feature>